<protein>
    <submittedName>
        <fullName evidence="9">Uncharacterized protein</fullName>
    </submittedName>
</protein>
<dbReference type="SMART" id="SM00717">
    <property type="entry name" value="SANT"/>
    <property type="match status" value="2"/>
</dbReference>
<dbReference type="PROSITE" id="PS51294">
    <property type="entry name" value="HTH_MYB"/>
    <property type="match status" value="2"/>
</dbReference>
<evidence type="ECO:0000256" key="5">
    <source>
        <dbReference type="ARBA" id="ARBA00023163"/>
    </source>
</evidence>
<gene>
    <name evidence="9" type="ORF">GIB67_024638</name>
</gene>
<keyword evidence="4" id="KW-0238">DNA-binding</keyword>
<dbReference type="PANTHER" id="PTHR45675:SF3">
    <property type="entry name" value="OS04G0508500 PROTEIN"/>
    <property type="match status" value="1"/>
</dbReference>
<dbReference type="GO" id="GO:0043565">
    <property type="term" value="F:sequence-specific DNA binding"/>
    <property type="evidence" value="ECO:0007669"/>
    <property type="project" value="InterPro"/>
</dbReference>
<dbReference type="OrthoDB" id="2143914at2759"/>
<keyword evidence="6" id="KW-0539">Nucleus</keyword>
<organism evidence="9 10">
    <name type="scientific">Kingdonia uniflora</name>
    <dbReference type="NCBI Taxonomy" id="39325"/>
    <lineage>
        <taxon>Eukaryota</taxon>
        <taxon>Viridiplantae</taxon>
        <taxon>Streptophyta</taxon>
        <taxon>Embryophyta</taxon>
        <taxon>Tracheophyta</taxon>
        <taxon>Spermatophyta</taxon>
        <taxon>Magnoliopsida</taxon>
        <taxon>Ranunculales</taxon>
        <taxon>Circaeasteraceae</taxon>
        <taxon>Kingdonia</taxon>
    </lineage>
</organism>
<keyword evidence="10" id="KW-1185">Reference proteome</keyword>
<feature type="domain" description="Myb-like" evidence="7">
    <location>
        <begin position="11"/>
        <end position="91"/>
    </location>
</feature>
<evidence type="ECO:0000256" key="6">
    <source>
        <dbReference type="ARBA" id="ARBA00023242"/>
    </source>
</evidence>
<dbReference type="CDD" id="cd00167">
    <property type="entry name" value="SANT"/>
    <property type="match status" value="2"/>
</dbReference>
<evidence type="ECO:0000256" key="4">
    <source>
        <dbReference type="ARBA" id="ARBA00023125"/>
    </source>
</evidence>
<evidence type="ECO:0000259" key="8">
    <source>
        <dbReference type="PROSITE" id="PS51294"/>
    </source>
</evidence>
<dbReference type="Proteomes" id="UP000541444">
    <property type="component" value="Unassembled WGS sequence"/>
</dbReference>
<reference evidence="9 10" key="1">
    <citation type="journal article" date="2020" name="IScience">
        <title>Genome Sequencing of the Endangered Kingdonia uniflora (Circaeasteraceae, Ranunculales) Reveals Potential Mechanisms of Evolutionary Specialization.</title>
        <authorList>
            <person name="Sun Y."/>
            <person name="Deng T."/>
            <person name="Zhang A."/>
            <person name="Moore M.J."/>
            <person name="Landis J.B."/>
            <person name="Lin N."/>
            <person name="Zhang H."/>
            <person name="Zhang X."/>
            <person name="Huang J."/>
            <person name="Zhang X."/>
            <person name="Sun H."/>
            <person name="Wang H."/>
        </authorList>
    </citation>
    <scope>NUCLEOTIDE SEQUENCE [LARGE SCALE GENOMIC DNA]</scope>
    <source>
        <strain evidence="9">TB1705</strain>
        <tissue evidence="9">Leaf</tissue>
    </source>
</reference>
<dbReference type="InterPro" id="IPR044676">
    <property type="entry name" value="EOBI/EOBII-like_plant"/>
</dbReference>
<dbReference type="InterPro" id="IPR017930">
    <property type="entry name" value="Myb_dom"/>
</dbReference>
<name>A0A7J7LP19_9MAGN</name>
<dbReference type="GO" id="GO:0005634">
    <property type="term" value="C:nucleus"/>
    <property type="evidence" value="ECO:0007669"/>
    <property type="project" value="UniProtKB-SubCell"/>
</dbReference>
<dbReference type="Gene3D" id="1.10.10.60">
    <property type="entry name" value="Homeodomain-like"/>
    <property type="match status" value="2"/>
</dbReference>
<proteinExistence type="predicted"/>
<dbReference type="PANTHER" id="PTHR45675">
    <property type="entry name" value="MYB TRANSCRIPTION FACTOR-RELATED-RELATED"/>
    <property type="match status" value="1"/>
</dbReference>
<dbReference type="AlphaFoldDB" id="A0A7J7LP19"/>
<dbReference type="GO" id="GO:0003700">
    <property type="term" value="F:DNA-binding transcription factor activity"/>
    <property type="evidence" value="ECO:0007669"/>
    <property type="project" value="InterPro"/>
</dbReference>
<feature type="domain" description="HTH myb-type" evidence="8">
    <location>
        <begin position="92"/>
        <end position="146"/>
    </location>
</feature>
<evidence type="ECO:0000256" key="1">
    <source>
        <dbReference type="ARBA" id="ARBA00004123"/>
    </source>
</evidence>
<keyword evidence="3" id="KW-0805">Transcription regulation</keyword>
<dbReference type="InterPro" id="IPR001005">
    <property type="entry name" value="SANT/Myb"/>
</dbReference>
<dbReference type="InterPro" id="IPR009057">
    <property type="entry name" value="Homeodomain-like_sf"/>
</dbReference>
<keyword evidence="5" id="KW-0804">Transcription</keyword>
<evidence type="ECO:0000313" key="10">
    <source>
        <dbReference type="Proteomes" id="UP000541444"/>
    </source>
</evidence>
<accession>A0A7J7LP19</accession>
<dbReference type="PROSITE" id="PS50090">
    <property type="entry name" value="MYB_LIKE"/>
    <property type="match status" value="2"/>
</dbReference>
<evidence type="ECO:0000259" key="7">
    <source>
        <dbReference type="PROSITE" id="PS50090"/>
    </source>
</evidence>
<comment type="subcellular location">
    <subcellularLocation>
        <location evidence="1">Nucleus</location>
    </subcellularLocation>
</comment>
<comment type="caution">
    <text evidence="9">The sequence shown here is derived from an EMBL/GenBank/DDBJ whole genome shotgun (WGS) entry which is preliminary data.</text>
</comment>
<sequence length="269" mass="31113">MDQQFSWGDGAEGWRKGPWTTEEDKFLIEYVGLHGERRWSSVSRFSGKNQVNSRSLNVGLSYTGDNLLTYHVNSGLNRNGKSCRLRWVNYLRPDLKKGKITPQEENVILEQHSKFGNRWSTIARSLPGRTDNEIKNYWRTHFKDNGKASLAQSEKSAIRLLKRQQFRWQQQQQQQQQNQVDAEKFMSLSDETAKRVAPPVREEISFSSPKSTEEQHLLNSMFHGVDYVPEPSTENILWGGLWNFDDVHAELDSMCAPSRAIVQTQTTFC</sequence>
<keyword evidence="2" id="KW-0677">Repeat</keyword>
<feature type="domain" description="HTH myb-type" evidence="8">
    <location>
        <begin position="15"/>
        <end position="47"/>
    </location>
</feature>
<evidence type="ECO:0000313" key="9">
    <source>
        <dbReference type="EMBL" id="KAF6144411.1"/>
    </source>
</evidence>
<dbReference type="EMBL" id="JACGCM010002131">
    <property type="protein sequence ID" value="KAF6144411.1"/>
    <property type="molecule type" value="Genomic_DNA"/>
</dbReference>
<dbReference type="SUPFAM" id="SSF46689">
    <property type="entry name" value="Homeodomain-like"/>
    <property type="match status" value="2"/>
</dbReference>
<evidence type="ECO:0000256" key="2">
    <source>
        <dbReference type="ARBA" id="ARBA00022737"/>
    </source>
</evidence>
<feature type="domain" description="Myb-like" evidence="7">
    <location>
        <begin position="92"/>
        <end position="142"/>
    </location>
</feature>
<dbReference type="Pfam" id="PF00249">
    <property type="entry name" value="Myb_DNA-binding"/>
    <property type="match status" value="2"/>
</dbReference>
<evidence type="ECO:0000256" key="3">
    <source>
        <dbReference type="ARBA" id="ARBA00023015"/>
    </source>
</evidence>